<feature type="domain" description="RNase H type-1" evidence="1">
    <location>
        <begin position="155"/>
        <end position="274"/>
    </location>
</feature>
<name>A0A0Q3GGJ7_BRADI</name>
<dbReference type="RefSeq" id="XP_024315667.1">
    <property type="nucleotide sequence ID" value="XM_024459899.1"/>
</dbReference>
<dbReference type="Proteomes" id="UP000008810">
    <property type="component" value="Chromosome 2"/>
</dbReference>
<organism evidence="2">
    <name type="scientific">Brachypodium distachyon</name>
    <name type="common">Purple false brome</name>
    <name type="synonym">Trachynia distachya</name>
    <dbReference type="NCBI Taxonomy" id="15368"/>
    <lineage>
        <taxon>Eukaryota</taxon>
        <taxon>Viridiplantae</taxon>
        <taxon>Streptophyta</taxon>
        <taxon>Embryophyta</taxon>
        <taxon>Tracheophyta</taxon>
        <taxon>Spermatophyta</taxon>
        <taxon>Magnoliopsida</taxon>
        <taxon>Liliopsida</taxon>
        <taxon>Poales</taxon>
        <taxon>Poaceae</taxon>
        <taxon>BOP clade</taxon>
        <taxon>Pooideae</taxon>
        <taxon>Stipodae</taxon>
        <taxon>Brachypodieae</taxon>
        <taxon>Brachypodium</taxon>
    </lineage>
</organism>
<dbReference type="PANTHER" id="PTHR47723">
    <property type="entry name" value="OS05G0353850 PROTEIN"/>
    <property type="match status" value="1"/>
</dbReference>
<dbReference type="InterPro" id="IPR002156">
    <property type="entry name" value="RNaseH_domain"/>
</dbReference>
<reference evidence="3" key="3">
    <citation type="submission" date="2018-08" db="UniProtKB">
        <authorList>
            <consortium name="EnsemblPlants"/>
        </authorList>
    </citation>
    <scope>IDENTIFICATION</scope>
    <source>
        <strain evidence="3">cv. Bd21</strain>
    </source>
</reference>
<reference evidence="2" key="2">
    <citation type="submission" date="2017-06" db="EMBL/GenBank/DDBJ databases">
        <title>WGS assembly of Brachypodium distachyon.</title>
        <authorList>
            <consortium name="The International Brachypodium Initiative"/>
            <person name="Lucas S."/>
            <person name="Harmon-Smith M."/>
            <person name="Lail K."/>
            <person name="Tice H."/>
            <person name="Grimwood J."/>
            <person name="Bruce D."/>
            <person name="Barry K."/>
            <person name="Shu S."/>
            <person name="Lindquist E."/>
            <person name="Wang M."/>
            <person name="Pitluck S."/>
            <person name="Vogel J.P."/>
            <person name="Garvin D.F."/>
            <person name="Mockler T.C."/>
            <person name="Schmutz J."/>
            <person name="Rokhsar D."/>
            <person name="Bevan M.W."/>
        </authorList>
    </citation>
    <scope>NUCLEOTIDE SEQUENCE</scope>
    <source>
        <strain evidence="2">Bd21</strain>
    </source>
</reference>
<dbReference type="SUPFAM" id="SSF53098">
    <property type="entry name" value="Ribonuclease H-like"/>
    <property type="match status" value="1"/>
</dbReference>
<keyword evidence="4" id="KW-1185">Reference proteome</keyword>
<dbReference type="EMBL" id="CM000881">
    <property type="protein sequence ID" value="KQK10208.2"/>
    <property type="molecule type" value="Genomic_DNA"/>
</dbReference>
<dbReference type="AlphaFoldDB" id="A0A0Q3GGJ7"/>
<accession>A0A0Q3GGJ7</accession>
<dbReference type="KEGG" id="bdi:112271019"/>
<evidence type="ECO:0000259" key="1">
    <source>
        <dbReference type="Pfam" id="PF13456"/>
    </source>
</evidence>
<protein>
    <recommendedName>
        <fullName evidence="1">RNase H type-1 domain-containing protein</fullName>
    </recommendedName>
</protein>
<dbReference type="ExpressionAtlas" id="A0A0Q3GGJ7">
    <property type="expression patterns" value="baseline and differential"/>
</dbReference>
<dbReference type="GO" id="GO:0004523">
    <property type="term" value="F:RNA-DNA hybrid ribonuclease activity"/>
    <property type="evidence" value="ECO:0007669"/>
    <property type="project" value="InterPro"/>
</dbReference>
<sequence>MAGTQVHPVWKKLWNLKVPAKCVTCPAQVEDLRHVLFTCSRAKAVWSALGAGELIAQSLALDRAGSAVLEDLLAGDHASKIYMTPVTFGELCAVACWYIWWERRQLMHGEPIPPPDTTAFSIQALVMNYVRSYSKQSGIQRLGWQKPPEGMQKLNVDASFIEDKEEGATGAVIRDASGLFVRASNSCIPIVYDATMAEAMALWNGIQFAKSLGCSNLLISSDSLEVVQEMNSDSWPSPAAAIYIDCVEALKEFGKVITEHCPGEANQVAHELARIARDDPPNVWLDNPPNFLIPLLVDNVTLI</sequence>
<proteinExistence type="predicted"/>
<dbReference type="InterPro" id="IPR036397">
    <property type="entry name" value="RNaseH_sf"/>
</dbReference>
<evidence type="ECO:0000313" key="3">
    <source>
        <dbReference type="EnsemblPlants" id="KQK10208"/>
    </source>
</evidence>
<dbReference type="InterPro" id="IPR012337">
    <property type="entry name" value="RNaseH-like_sf"/>
</dbReference>
<dbReference type="Pfam" id="PF13456">
    <property type="entry name" value="RVT_3"/>
    <property type="match status" value="1"/>
</dbReference>
<dbReference type="CDD" id="cd06222">
    <property type="entry name" value="RNase_H_like"/>
    <property type="match status" value="1"/>
</dbReference>
<evidence type="ECO:0000313" key="2">
    <source>
        <dbReference type="EMBL" id="KQK10208.2"/>
    </source>
</evidence>
<dbReference type="InterPro" id="IPR053151">
    <property type="entry name" value="RNase_H-like"/>
</dbReference>
<reference evidence="2 3" key="1">
    <citation type="journal article" date="2010" name="Nature">
        <title>Genome sequencing and analysis of the model grass Brachypodium distachyon.</title>
        <authorList>
            <consortium name="International Brachypodium Initiative"/>
        </authorList>
    </citation>
    <scope>NUCLEOTIDE SEQUENCE [LARGE SCALE GENOMIC DNA]</scope>
    <source>
        <strain evidence="2 3">Bd21</strain>
    </source>
</reference>
<dbReference type="EnsemblPlants" id="KQK10208">
    <property type="protein sequence ID" value="KQK10208"/>
    <property type="gene ID" value="BRADI_2g53033v3"/>
</dbReference>
<dbReference type="Gramene" id="KQK10208">
    <property type="protein sequence ID" value="KQK10208"/>
    <property type="gene ID" value="BRADI_2g53033v3"/>
</dbReference>
<dbReference type="GO" id="GO:0003676">
    <property type="term" value="F:nucleic acid binding"/>
    <property type="evidence" value="ECO:0007669"/>
    <property type="project" value="InterPro"/>
</dbReference>
<dbReference type="GeneID" id="112271019"/>
<dbReference type="OrthoDB" id="694800at2759"/>
<evidence type="ECO:0000313" key="4">
    <source>
        <dbReference type="Proteomes" id="UP000008810"/>
    </source>
</evidence>
<dbReference type="InterPro" id="IPR044730">
    <property type="entry name" value="RNase_H-like_dom_plant"/>
</dbReference>
<gene>
    <name evidence="3" type="primary">LOC112271019</name>
    <name evidence="2" type="ORF">BRADI_2g53033v3</name>
</gene>
<dbReference type="Gene3D" id="3.30.420.10">
    <property type="entry name" value="Ribonuclease H-like superfamily/Ribonuclease H"/>
    <property type="match status" value="1"/>
</dbReference>
<dbReference type="PANTHER" id="PTHR47723:SF18">
    <property type="entry name" value="RNASE H TYPE-1 DOMAIN-CONTAINING PROTEIN"/>
    <property type="match status" value="1"/>
</dbReference>